<accession>A0A821AX56</accession>
<dbReference type="EMBL" id="CAJNYV010003951">
    <property type="protein sequence ID" value="CAF3624273.1"/>
    <property type="molecule type" value="Genomic_DNA"/>
</dbReference>
<evidence type="ECO:0000313" key="4">
    <source>
        <dbReference type="EMBL" id="CAF4582445.1"/>
    </source>
</evidence>
<feature type="region of interest" description="Disordered" evidence="2">
    <location>
        <begin position="401"/>
        <end position="434"/>
    </location>
</feature>
<dbReference type="Pfam" id="PF03747">
    <property type="entry name" value="ADP_ribosyl_GH"/>
    <property type="match status" value="1"/>
</dbReference>
<dbReference type="GO" id="GO:0046872">
    <property type="term" value="F:metal ion binding"/>
    <property type="evidence" value="ECO:0007669"/>
    <property type="project" value="UniProtKB-KW"/>
</dbReference>
<feature type="binding site" evidence="1">
    <location>
        <position position="344"/>
    </location>
    <ligand>
        <name>Mg(2+)</name>
        <dbReference type="ChEBI" id="CHEBI:18420"/>
        <label>1</label>
    </ligand>
</feature>
<sequence length="434" mass="48329">MATGFSKKISNFKKQHNRNRLTLPQLLDESQPYEQLSRLCDDELSGLGKKNQYLSKIQGSLIGLAVGDALGASVEFRPHSYMVANPVSDMTSGGTWSLNAGQWTDDTSMALCLAASLISKGGFDTYDQLVRYKRWFRKGYMSSTGICFDIGASTRQAIIEFETRQHQSAQILKEQQGFTVKEDCLDKEIGEKRSELNFNTDCGKSDAAGNGALMRLAPIPLFYFRSMTEAVQHAANSVKTTHGDQKAIDACQFYGELIWHAINGVSKRDLLSTKLFQKYLTGNIDKNLMEIIKGSYKNRPNGYDDGIRGKGFILNSLEAALWALCYDNNSFEKGVLLAVNLGDDTDTTAAIYGQLAGAIYGIDEIPKRWRDQLFQANFLLTLANGLYAKGKNLNLQKRKSTAIEDDEEISSSYKTRRQGSSDGKKQPNIIPEFR</sequence>
<protein>
    <recommendedName>
        <fullName evidence="6">ADP-ribosylglycohydrolase</fullName>
    </recommendedName>
</protein>
<dbReference type="AlphaFoldDB" id="A0A821AX56"/>
<dbReference type="PANTHER" id="PTHR16222">
    <property type="entry name" value="ADP-RIBOSYLGLYCOHYDROLASE"/>
    <property type="match status" value="1"/>
</dbReference>
<evidence type="ECO:0000256" key="2">
    <source>
        <dbReference type="SAM" id="MobiDB-lite"/>
    </source>
</evidence>
<dbReference type="InterPro" id="IPR005502">
    <property type="entry name" value="Ribosyl_crysJ1"/>
</dbReference>
<feature type="compositionally biased region" description="Polar residues" evidence="2">
    <location>
        <begin position="410"/>
        <end position="421"/>
    </location>
</feature>
<keyword evidence="1" id="KW-0460">Magnesium</keyword>
<dbReference type="EMBL" id="CAJOBS010000462">
    <property type="protein sequence ID" value="CAF4582445.1"/>
    <property type="molecule type" value="Genomic_DNA"/>
</dbReference>
<gene>
    <name evidence="3" type="ORF">KIK155_LOCUS22079</name>
    <name evidence="4" type="ORF">TOA249_LOCUS9354</name>
</gene>
<proteinExistence type="predicted"/>
<evidence type="ECO:0000313" key="5">
    <source>
        <dbReference type="Proteomes" id="UP000663838"/>
    </source>
</evidence>
<comment type="caution">
    <text evidence="4">The sequence shown here is derived from an EMBL/GenBank/DDBJ whole genome shotgun (WGS) entry which is preliminary data.</text>
</comment>
<evidence type="ECO:0008006" key="6">
    <source>
        <dbReference type="Google" id="ProtNLM"/>
    </source>
</evidence>
<dbReference type="InterPro" id="IPR050792">
    <property type="entry name" value="ADP-ribosylglycohydrolase"/>
</dbReference>
<feature type="binding site" evidence="1">
    <location>
        <position position="347"/>
    </location>
    <ligand>
        <name>Mg(2+)</name>
        <dbReference type="ChEBI" id="CHEBI:18420"/>
        <label>1</label>
    </ligand>
</feature>
<feature type="binding site" evidence="1">
    <location>
        <position position="106"/>
    </location>
    <ligand>
        <name>Mg(2+)</name>
        <dbReference type="ChEBI" id="CHEBI:18420"/>
        <label>1</label>
    </ligand>
</feature>
<feature type="binding site" evidence="1">
    <location>
        <position position="346"/>
    </location>
    <ligand>
        <name>Mg(2+)</name>
        <dbReference type="ChEBI" id="CHEBI:18420"/>
        <label>1</label>
    </ligand>
</feature>
<dbReference type="InterPro" id="IPR036705">
    <property type="entry name" value="Ribosyl_crysJ1_sf"/>
</dbReference>
<comment type="cofactor">
    <cofactor evidence="1">
        <name>Mg(2+)</name>
        <dbReference type="ChEBI" id="CHEBI:18420"/>
    </cofactor>
    <text evidence="1">Binds 2 magnesium ions per subunit.</text>
</comment>
<reference evidence="4" key="1">
    <citation type="submission" date="2021-02" db="EMBL/GenBank/DDBJ databases">
        <authorList>
            <person name="Nowell W R."/>
        </authorList>
    </citation>
    <scope>NUCLEOTIDE SEQUENCE</scope>
</reference>
<evidence type="ECO:0000256" key="1">
    <source>
        <dbReference type="PIRSR" id="PIRSR605502-1"/>
    </source>
</evidence>
<feature type="binding site" evidence="1">
    <location>
        <position position="105"/>
    </location>
    <ligand>
        <name>Mg(2+)</name>
        <dbReference type="ChEBI" id="CHEBI:18420"/>
        <label>1</label>
    </ligand>
</feature>
<name>A0A821AX56_9BILA</name>
<organism evidence="4 5">
    <name type="scientific">Rotaria socialis</name>
    <dbReference type="NCBI Taxonomy" id="392032"/>
    <lineage>
        <taxon>Eukaryota</taxon>
        <taxon>Metazoa</taxon>
        <taxon>Spiralia</taxon>
        <taxon>Gnathifera</taxon>
        <taxon>Rotifera</taxon>
        <taxon>Eurotatoria</taxon>
        <taxon>Bdelloidea</taxon>
        <taxon>Philodinida</taxon>
        <taxon>Philodinidae</taxon>
        <taxon>Rotaria</taxon>
    </lineage>
</organism>
<evidence type="ECO:0000313" key="3">
    <source>
        <dbReference type="EMBL" id="CAF3624273.1"/>
    </source>
</evidence>
<dbReference type="Proteomes" id="UP000663865">
    <property type="component" value="Unassembled WGS sequence"/>
</dbReference>
<feature type="binding site" evidence="1">
    <location>
        <position position="104"/>
    </location>
    <ligand>
        <name>Mg(2+)</name>
        <dbReference type="ChEBI" id="CHEBI:18420"/>
        <label>1</label>
    </ligand>
</feature>
<keyword evidence="1" id="KW-0479">Metal-binding</keyword>
<dbReference type="PANTHER" id="PTHR16222:SF12">
    <property type="entry name" value="ADP-RIBOSYLGLYCOHYDROLASE-RELATED"/>
    <property type="match status" value="1"/>
</dbReference>
<dbReference type="Gene3D" id="1.10.4080.10">
    <property type="entry name" value="ADP-ribosylation/Crystallin J1"/>
    <property type="match status" value="1"/>
</dbReference>
<dbReference type="Proteomes" id="UP000663838">
    <property type="component" value="Unassembled WGS sequence"/>
</dbReference>
<dbReference type="SUPFAM" id="SSF101478">
    <property type="entry name" value="ADP-ribosylglycohydrolase"/>
    <property type="match status" value="1"/>
</dbReference>